<dbReference type="EMBL" id="BAAAQK010000019">
    <property type="protein sequence ID" value="GAA1863910.1"/>
    <property type="molecule type" value="Genomic_DNA"/>
</dbReference>
<dbReference type="InterPro" id="IPR046335">
    <property type="entry name" value="LacI/GalR-like_sensor"/>
</dbReference>
<dbReference type="CDD" id="cd01392">
    <property type="entry name" value="HTH_LacI"/>
    <property type="match status" value="1"/>
</dbReference>
<evidence type="ECO:0000259" key="5">
    <source>
        <dbReference type="PROSITE" id="PS50932"/>
    </source>
</evidence>
<feature type="region of interest" description="Disordered" evidence="4">
    <location>
        <begin position="304"/>
        <end position="332"/>
    </location>
</feature>
<reference evidence="6 7" key="1">
    <citation type="journal article" date="2019" name="Int. J. Syst. Evol. Microbiol.">
        <title>The Global Catalogue of Microorganisms (GCM) 10K type strain sequencing project: providing services to taxonomists for standard genome sequencing and annotation.</title>
        <authorList>
            <consortium name="The Broad Institute Genomics Platform"/>
            <consortium name="The Broad Institute Genome Sequencing Center for Infectious Disease"/>
            <person name="Wu L."/>
            <person name="Ma J."/>
        </authorList>
    </citation>
    <scope>NUCLEOTIDE SEQUENCE [LARGE SCALE GENOMIC DNA]</scope>
    <source>
        <strain evidence="6 7">JCM 16009</strain>
    </source>
</reference>
<dbReference type="Pfam" id="PF13377">
    <property type="entry name" value="Peripla_BP_3"/>
    <property type="match status" value="1"/>
</dbReference>
<organism evidence="6 7">
    <name type="scientific">Pseudonocardia ailaonensis</name>
    <dbReference type="NCBI Taxonomy" id="367279"/>
    <lineage>
        <taxon>Bacteria</taxon>
        <taxon>Bacillati</taxon>
        <taxon>Actinomycetota</taxon>
        <taxon>Actinomycetes</taxon>
        <taxon>Pseudonocardiales</taxon>
        <taxon>Pseudonocardiaceae</taxon>
        <taxon>Pseudonocardia</taxon>
    </lineage>
</organism>
<gene>
    <name evidence="6" type="ORF">GCM10009836_50270</name>
</gene>
<dbReference type="Pfam" id="PF00356">
    <property type="entry name" value="LacI"/>
    <property type="match status" value="1"/>
</dbReference>
<keyword evidence="7" id="KW-1185">Reference proteome</keyword>
<evidence type="ECO:0000313" key="7">
    <source>
        <dbReference type="Proteomes" id="UP001500449"/>
    </source>
</evidence>
<dbReference type="PROSITE" id="PS50932">
    <property type="entry name" value="HTH_LACI_2"/>
    <property type="match status" value="1"/>
</dbReference>
<dbReference type="InterPro" id="IPR000843">
    <property type="entry name" value="HTH_LacI"/>
</dbReference>
<keyword evidence="1" id="KW-0805">Transcription regulation</keyword>
<dbReference type="SMART" id="SM00354">
    <property type="entry name" value="HTH_LACI"/>
    <property type="match status" value="1"/>
</dbReference>
<evidence type="ECO:0000256" key="1">
    <source>
        <dbReference type="ARBA" id="ARBA00023015"/>
    </source>
</evidence>
<dbReference type="InterPro" id="IPR028082">
    <property type="entry name" value="Peripla_BP_I"/>
</dbReference>
<dbReference type="CDD" id="cd06267">
    <property type="entry name" value="PBP1_LacI_sugar_binding-like"/>
    <property type="match status" value="1"/>
</dbReference>
<feature type="domain" description="HTH lacI-type" evidence="5">
    <location>
        <begin position="5"/>
        <end position="59"/>
    </location>
</feature>
<evidence type="ECO:0000313" key="6">
    <source>
        <dbReference type="EMBL" id="GAA1863910.1"/>
    </source>
</evidence>
<dbReference type="PANTHER" id="PTHR30146">
    <property type="entry name" value="LACI-RELATED TRANSCRIPTIONAL REPRESSOR"/>
    <property type="match status" value="1"/>
</dbReference>
<evidence type="ECO:0000256" key="2">
    <source>
        <dbReference type="ARBA" id="ARBA00023125"/>
    </source>
</evidence>
<comment type="caution">
    <text evidence="6">The sequence shown here is derived from an EMBL/GenBank/DDBJ whole genome shotgun (WGS) entry which is preliminary data.</text>
</comment>
<dbReference type="Gene3D" id="1.10.260.40">
    <property type="entry name" value="lambda repressor-like DNA-binding domains"/>
    <property type="match status" value="1"/>
</dbReference>
<dbReference type="Proteomes" id="UP001500449">
    <property type="component" value="Unassembled WGS sequence"/>
</dbReference>
<keyword evidence="2 6" id="KW-0238">DNA-binding</keyword>
<evidence type="ECO:0000256" key="3">
    <source>
        <dbReference type="ARBA" id="ARBA00023163"/>
    </source>
</evidence>
<dbReference type="InterPro" id="IPR010982">
    <property type="entry name" value="Lambda_DNA-bd_dom_sf"/>
</dbReference>
<dbReference type="SUPFAM" id="SSF53822">
    <property type="entry name" value="Periplasmic binding protein-like I"/>
    <property type="match status" value="1"/>
</dbReference>
<dbReference type="Gene3D" id="3.40.50.2300">
    <property type="match status" value="2"/>
</dbReference>
<accession>A0ABN2NEE3</accession>
<dbReference type="PANTHER" id="PTHR30146:SF109">
    <property type="entry name" value="HTH-TYPE TRANSCRIPTIONAL REGULATOR GALS"/>
    <property type="match status" value="1"/>
</dbReference>
<dbReference type="GO" id="GO:0003677">
    <property type="term" value="F:DNA binding"/>
    <property type="evidence" value="ECO:0007669"/>
    <property type="project" value="UniProtKB-KW"/>
</dbReference>
<keyword evidence="3" id="KW-0804">Transcription</keyword>
<proteinExistence type="predicted"/>
<name>A0ABN2NEE3_9PSEU</name>
<protein>
    <submittedName>
        <fullName evidence="6">LacI family DNA-binding transcriptional regulator</fullName>
    </submittedName>
</protein>
<dbReference type="RefSeq" id="WP_344421886.1">
    <property type="nucleotide sequence ID" value="NZ_BAAAQK010000019.1"/>
</dbReference>
<sequence>MGGRITIVDVARRAGTSVSSASVALRGEPGVSEETRRRILRTADELGYRPDRRARTLREQHSRLLGVTYGVDEAFHAEVVGHLYRAVADTGYDLVLSATTRDRGEPAAVESLQRDRCAALVLVSPEMSAAELGALRVPTVLVGSELTAASVDSVHADDRLGIALAVGHLVGAGHRDVHYVDGGRAVLSRTRREGYLAAMAAHGLADRARVLPGGADEESGVAAAGTLLAGPVVPTGVLTHNDMTAFGLLLALRARGVAVPGRMSVVGYDDTRLAALRSIELTSVSQDPAALAAAAIGRAIARAEGSPGPATEHVTPPRLVVRGSSGPVPSLA</sequence>
<dbReference type="SUPFAM" id="SSF47413">
    <property type="entry name" value="lambda repressor-like DNA-binding domains"/>
    <property type="match status" value="1"/>
</dbReference>
<evidence type="ECO:0000256" key="4">
    <source>
        <dbReference type="SAM" id="MobiDB-lite"/>
    </source>
</evidence>